<evidence type="ECO:0000313" key="3">
    <source>
        <dbReference type="Proteomes" id="UP000319801"/>
    </source>
</evidence>
<accession>A0A556TM81</accession>
<proteinExistence type="predicted"/>
<name>A0A556TM81_BAGYA</name>
<sequence>MQGGTSYCLSKRRKRWKWVRSSRAKREQLPGDKKPPPERVIALTLLPNSGDKAAGQGSETKQCGHMTARDHWGHMNCHAMGIQPRFQHQKFQLTRSPKAAGHSVQGKYL</sequence>
<gene>
    <name evidence="2" type="ORF">Baya_1827</name>
</gene>
<keyword evidence="3" id="KW-1185">Reference proteome</keyword>
<feature type="compositionally biased region" description="Basic and acidic residues" evidence="1">
    <location>
        <begin position="24"/>
        <end position="37"/>
    </location>
</feature>
<dbReference type="EMBL" id="VCAZ01000005">
    <property type="protein sequence ID" value="TSK20279.1"/>
    <property type="molecule type" value="Genomic_DNA"/>
</dbReference>
<feature type="region of interest" description="Disordered" evidence="1">
    <location>
        <begin position="19"/>
        <end position="38"/>
    </location>
</feature>
<evidence type="ECO:0000256" key="1">
    <source>
        <dbReference type="SAM" id="MobiDB-lite"/>
    </source>
</evidence>
<protein>
    <submittedName>
        <fullName evidence="2">Uncharacterized protein</fullName>
    </submittedName>
</protein>
<dbReference type="AlphaFoldDB" id="A0A556TM81"/>
<evidence type="ECO:0000313" key="2">
    <source>
        <dbReference type="EMBL" id="TSK20279.1"/>
    </source>
</evidence>
<comment type="caution">
    <text evidence="2">The sequence shown here is derived from an EMBL/GenBank/DDBJ whole genome shotgun (WGS) entry which is preliminary data.</text>
</comment>
<organism evidence="2 3">
    <name type="scientific">Bagarius yarrelli</name>
    <name type="common">Goonch</name>
    <name type="synonym">Bagrus yarrelli</name>
    <dbReference type="NCBI Taxonomy" id="175774"/>
    <lineage>
        <taxon>Eukaryota</taxon>
        <taxon>Metazoa</taxon>
        <taxon>Chordata</taxon>
        <taxon>Craniata</taxon>
        <taxon>Vertebrata</taxon>
        <taxon>Euteleostomi</taxon>
        <taxon>Actinopterygii</taxon>
        <taxon>Neopterygii</taxon>
        <taxon>Teleostei</taxon>
        <taxon>Ostariophysi</taxon>
        <taxon>Siluriformes</taxon>
        <taxon>Sisoridae</taxon>
        <taxon>Sisorinae</taxon>
        <taxon>Bagarius</taxon>
    </lineage>
</organism>
<dbReference type="Proteomes" id="UP000319801">
    <property type="component" value="Unassembled WGS sequence"/>
</dbReference>
<reference evidence="2 3" key="1">
    <citation type="journal article" date="2019" name="Genome Biol. Evol.">
        <title>Whole-Genome Sequencing of the Giant Devil Catfish, Bagarius yarrelli.</title>
        <authorList>
            <person name="Jiang W."/>
            <person name="Lv Y."/>
            <person name="Cheng L."/>
            <person name="Yang K."/>
            <person name="Chao B."/>
            <person name="Wang X."/>
            <person name="Li Y."/>
            <person name="Pan X."/>
            <person name="You X."/>
            <person name="Zhang Y."/>
            <person name="Yang J."/>
            <person name="Li J."/>
            <person name="Zhang X."/>
            <person name="Liu S."/>
            <person name="Sun C."/>
            <person name="Yang J."/>
            <person name="Shi Q."/>
        </authorList>
    </citation>
    <scope>NUCLEOTIDE SEQUENCE [LARGE SCALE GENOMIC DNA]</scope>
    <source>
        <strain evidence="2">JWS20170419001</strain>
        <tissue evidence="2">Muscle</tissue>
    </source>
</reference>